<dbReference type="InterPro" id="IPR024185">
    <property type="entry name" value="FTHF_cligase-like_sf"/>
</dbReference>
<keyword evidence="3 5" id="KW-0067">ATP-binding</keyword>
<feature type="binding site" evidence="4">
    <location>
        <position position="53"/>
    </location>
    <ligand>
        <name>substrate</name>
    </ligand>
</feature>
<keyword evidence="5" id="KW-0460">Magnesium</keyword>
<evidence type="ECO:0000313" key="6">
    <source>
        <dbReference type="EMBL" id="EPD33105.1"/>
    </source>
</evidence>
<dbReference type="GO" id="GO:0005524">
    <property type="term" value="F:ATP binding"/>
    <property type="evidence" value="ECO:0007669"/>
    <property type="project" value="UniProtKB-KW"/>
</dbReference>
<dbReference type="EMBL" id="AGZR01000005">
    <property type="protein sequence ID" value="EPD33105.1"/>
    <property type="molecule type" value="Genomic_DNA"/>
</dbReference>
<dbReference type="InterPro" id="IPR037171">
    <property type="entry name" value="NagB/RpiA_transferase-like"/>
</dbReference>
<dbReference type="Proteomes" id="UP000014417">
    <property type="component" value="Unassembled WGS sequence"/>
</dbReference>
<dbReference type="Gene3D" id="3.40.50.10420">
    <property type="entry name" value="NagB/RpiA/CoA transferase-like"/>
    <property type="match status" value="1"/>
</dbReference>
<proteinExistence type="inferred from homology"/>
<dbReference type="GO" id="GO:0046872">
    <property type="term" value="F:metal ion binding"/>
    <property type="evidence" value="ECO:0007669"/>
    <property type="project" value="UniProtKB-KW"/>
</dbReference>
<feature type="binding site" evidence="4">
    <location>
        <position position="58"/>
    </location>
    <ligand>
        <name>substrate</name>
    </ligand>
</feature>
<dbReference type="Pfam" id="PF01812">
    <property type="entry name" value="5-FTHF_cyc-lig"/>
    <property type="match status" value="1"/>
</dbReference>
<dbReference type="GO" id="GO:0030272">
    <property type="term" value="F:5-formyltetrahydrofolate cyclo-ligase activity"/>
    <property type="evidence" value="ECO:0007669"/>
    <property type="project" value="UniProtKB-EC"/>
</dbReference>
<evidence type="ECO:0000256" key="2">
    <source>
        <dbReference type="ARBA" id="ARBA00022741"/>
    </source>
</evidence>
<evidence type="ECO:0000313" key="7">
    <source>
        <dbReference type="Proteomes" id="UP000014417"/>
    </source>
</evidence>
<dbReference type="GO" id="GO:0009396">
    <property type="term" value="P:folic acid-containing compound biosynthetic process"/>
    <property type="evidence" value="ECO:0007669"/>
    <property type="project" value="TreeGrafter"/>
</dbReference>
<dbReference type="SUPFAM" id="SSF100950">
    <property type="entry name" value="NagB/RpiA/CoA transferase-like"/>
    <property type="match status" value="1"/>
</dbReference>
<dbReference type="NCBIfam" id="TIGR02727">
    <property type="entry name" value="MTHFS_bact"/>
    <property type="match status" value="1"/>
</dbReference>
<comment type="catalytic activity">
    <reaction evidence="5">
        <text>(6S)-5-formyl-5,6,7,8-tetrahydrofolate + ATP = (6R)-5,10-methenyltetrahydrofolate + ADP + phosphate</text>
        <dbReference type="Rhea" id="RHEA:10488"/>
        <dbReference type="ChEBI" id="CHEBI:30616"/>
        <dbReference type="ChEBI" id="CHEBI:43474"/>
        <dbReference type="ChEBI" id="CHEBI:57455"/>
        <dbReference type="ChEBI" id="CHEBI:57457"/>
        <dbReference type="ChEBI" id="CHEBI:456216"/>
        <dbReference type="EC" id="6.3.3.2"/>
    </reaction>
</comment>
<protein>
    <recommendedName>
        <fullName evidence="5">5-formyltetrahydrofolate cyclo-ligase</fullName>
        <ecNumber evidence="5">6.3.3.2</ecNumber>
    </recommendedName>
</protein>
<evidence type="ECO:0000256" key="1">
    <source>
        <dbReference type="ARBA" id="ARBA00010638"/>
    </source>
</evidence>
<keyword evidence="5" id="KW-0479">Metal-binding</keyword>
<dbReference type="PANTHER" id="PTHR23407:SF1">
    <property type="entry name" value="5-FORMYLTETRAHYDROFOLATE CYCLO-LIGASE"/>
    <property type="match status" value="1"/>
</dbReference>
<evidence type="ECO:0000256" key="5">
    <source>
        <dbReference type="RuleBase" id="RU361279"/>
    </source>
</evidence>
<dbReference type="GO" id="GO:0035999">
    <property type="term" value="P:tetrahydrofolate interconversion"/>
    <property type="evidence" value="ECO:0007669"/>
    <property type="project" value="TreeGrafter"/>
</dbReference>
<dbReference type="AlphaFoldDB" id="S2W468"/>
<dbReference type="InterPro" id="IPR002698">
    <property type="entry name" value="FTHF_cligase"/>
</dbReference>
<evidence type="ECO:0000256" key="3">
    <source>
        <dbReference type="ARBA" id="ARBA00022840"/>
    </source>
</evidence>
<dbReference type="RefSeq" id="WP_016455480.1">
    <property type="nucleotide sequence ID" value="NZ_KE150269.1"/>
</dbReference>
<sequence length="198" mass="22333">MSKICAAKRAEARALYRDRRSAISDETRKRFDEARRQNLEKIIGYAQKVAIYLSTPPEPDTIGFVRSWPRPLYVPVLRTFPKTKSPDWVLLDPGRFDELTRPGWQGIPEPTLEPLADEISPDVIVVSALAADKDGNRLGTGGGWFDRALSRLPERCLRVCLLYVDEIVDEVQPLPHDNSVDVLVTESGCEWTTVSSRI</sequence>
<keyword evidence="7" id="KW-1185">Reference proteome</keyword>
<evidence type="ECO:0000256" key="4">
    <source>
        <dbReference type="PIRSR" id="PIRSR006806-1"/>
    </source>
</evidence>
<dbReference type="PANTHER" id="PTHR23407">
    <property type="entry name" value="ATPASE INHIBITOR/5-FORMYLTETRAHYDROFOLATE CYCLO-LIGASE"/>
    <property type="match status" value="1"/>
</dbReference>
<dbReference type="EC" id="6.3.3.2" evidence="5"/>
<keyword evidence="6" id="KW-0436">Ligase</keyword>
<keyword evidence="2 5" id="KW-0547">Nucleotide-binding</keyword>
<comment type="similarity">
    <text evidence="1 5">Belongs to the 5-formyltetrahydrofolate cyclo-ligase family.</text>
</comment>
<dbReference type="PIRSF" id="PIRSF006806">
    <property type="entry name" value="FTHF_cligase"/>
    <property type="match status" value="1"/>
</dbReference>
<comment type="cofactor">
    <cofactor evidence="5">
        <name>Mg(2+)</name>
        <dbReference type="ChEBI" id="CHEBI:18420"/>
    </cofactor>
</comment>
<comment type="caution">
    <text evidence="6">The sequence shown here is derived from an EMBL/GenBank/DDBJ whole genome shotgun (WGS) entry which is preliminary data.</text>
</comment>
<dbReference type="HOGENOM" id="CLU_066245_1_0_11"/>
<name>S2W468_9ACTN</name>
<reference evidence="6 7" key="1">
    <citation type="submission" date="2013-04" db="EMBL/GenBank/DDBJ databases">
        <title>The Genome Sequence of Propionimicrobium lymphophilum ACS-093-V-SCH5.</title>
        <authorList>
            <consortium name="The Broad Institute Genomics Platform"/>
            <person name="Earl A."/>
            <person name="Ward D."/>
            <person name="Feldgarden M."/>
            <person name="Gevers D."/>
            <person name="Saerens B."/>
            <person name="Vaneechoutte M."/>
            <person name="Walker B."/>
            <person name="Young S."/>
            <person name="Zeng Q."/>
            <person name="Gargeya S."/>
            <person name="Fitzgerald M."/>
            <person name="Haas B."/>
            <person name="Abouelleil A."/>
            <person name="Allen A.W."/>
            <person name="Alvarado L."/>
            <person name="Arachchi H.M."/>
            <person name="Berlin A.M."/>
            <person name="Chapman S.B."/>
            <person name="Gainer-Dewar J."/>
            <person name="Goldberg J."/>
            <person name="Griggs A."/>
            <person name="Gujja S."/>
            <person name="Hansen M."/>
            <person name="Howarth C."/>
            <person name="Imamovic A."/>
            <person name="Ireland A."/>
            <person name="Larimer J."/>
            <person name="McCowan C."/>
            <person name="Murphy C."/>
            <person name="Pearson M."/>
            <person name="Poon T.W."/>
            <person name="Priest M."/>
            <person name="Roberts A."/>
            <person name="Saif S."/>
            <person name="Shea T."/>
            <person name="Sisk P."/>
            <person name="Sykes S."/>
            <person name="Wortman J."/>
            <person name="Nusbaum C."/>
            <person name="Birren B."/>
        </authorList>
    </citation>
    <scope>NUCLEOTIDE SEQUENCE [LARGE SCALE GENOMIC DNA]</scope>
    <source>
        <strain evidence="6 7">ACS-093-V-SCH5</strain>
    </source>
</reference>
<dbReference type="STRING" id="883161.HMPREF9306_00635"/>
<gene>
    <name evidence="6" type="ORF">HMPREF9306_00635</name>
</gene>
<accession>S2W468</accession>
<organism evidence="6 7">
    <name type="scientific">Propionimicrobium lymphophilum ACS-093-V-SCH5</name>
    <dbReference type="NCBI Taxonomy" id="883161"/>
    <lineage>
        <taxon>Bacteria</taxon>
        <taxon>Bacillati</taxon>
        <taxon>Actinomycetota</taxon>
        <taxon>Actinomycetes</taxon>
        <taxon>Propionibacteriales</taxon>
        <taxon>Propionibacteriaceae</taxon>
        <taxon>Propionimicrobium</taxon>
    </lineage>
</organism>